<dbReference type="InterPro" id="IPR049180">
    <property type="entry name" value="MdcG_C"/>
</dbReference>
<dbReference type="InterPro" id="IPR017557">
    <property type="entry name" value="Holo-ACP_synthase"/>
</dbReference>
<name>A0A0D7EJ78_RHOPL</name>
<evidence type="ECO:0000313" key="2">
    <source>
        <dbReference type="EMBL" id="KIZ40828.1"/>
    </source>
</evidence>
<evidence type="ECO:0000259" key="1">
    <source>
        <dbReference type="Pfam" id="PF10620"/>
    </source>
</evidence>
<dbReference type="Pfam" id="PF10620">
    <property type="entry name" value="MdcG"/>
    <property type="match status" value="1"/>
</dbReference>
<evidence type="ECO:0000313" key="3">
    <source>
        <dbReference type="Proteomes" id="UP000032515"/>
    </source>
</evidence>
<proteinExistence type="predicted"/>
<reference evidence="2 3" key="1">
    <citation type="submission" date="2014-11" db="EMBL/GenBank/DDBJ databases">
        <title>Genomics and ecophysiology of heterotrophic nitrogen fixing bacteria isolated from estuarine surface water.</title>
        <authorList>
            <person name="Bentzon-Tilia M."/>
            <person name="Severin I."/>
            <person name="Hansen L.H."/>
            <person name="Riemann L."/>
        </authorList>
    </citation>
    <scope>NUCLEOTIDE SEQUENCE [LARGE SCALE GENOMIC DNA]</scope>
    <source>
        <strain evidence="2 3">BAL398</strain>
    </source>
</reference>
<sequence length="244" mass="26475">MLGSRHTMVEFSVEERLRSAETVCRGLLPPFRHPALEARVHRVFASEAVPGIICAAKGPLPRGYLQLGVSFPFRDDGSRVRASFALPPKRIGKAHSPYEVFGRLQGDAFEGAAALNSLRALCESHGVEVGLFGSAALQILTGLPYLETNSDVDAVVRPTSYAKLRLVHAGLCDLRDEYKRKFDVEVTLPNGAGVKLNELMSSKTTVLGRGIDGVRLLDWAATVRALDQSESSSVSDELITNEES</sequence>
<accession>A0A0D7EJ78</accession>
<gene>
    <name evidence="2" type="ORF">OO17_16690</name>
</gene>
<organism evidence="2 3">
    <name type="scientific">Rhodopseudomonas palustris</name>
    <dbReference type="NCBI Taxonomy" id="1076"/>
    <lineage>
        <taxon>Bacteria</taxon>
        <taxon>Pseudomonadati</taxon>
        <taxon>Pseudomonadota</taxon>
        <taxon>Alphaproteobacteria</taxon>
        <taxon>Hyphomicrobiales</taxon>
        <taxon>Nitrobacteraceae</taxon>
        <taxon>Rhodopseudomonas</taxon>
    </lineage>
</organism>
<dbReference type="NCBIfam" id="TIGR03135">
    <property type="entry name" value="malonate_mdcG"/>
    <property type="match status" value="1"/>
</dbReference>
<dbReference type="Proteomes" id="UP000032515">
    <property type="component" value="Unassembled WGS sequence"/>
</dbReference>
<dbReference type="EMBL" id="JXXE01000333">
    <property type="protein sequence ID" value="KIZ40828.1"/>
    <property type="molecule type" value="Genomic_DNA"/>
</dbReference>
<feature type="domain" description="Phosphoribosyl-dephospho-CoA transferase MdcG C-terminal" evidence="1">
    <location>
        <begin position="112"/>
        <end position="218"/>
    </location>
</feature>
<dbReference type="AlphaFoldDB" id="A0A0D7EJ78"/>
<protein>
    <recommendedName>
        <fullName evidence="1">Phosphoribosyl-dephospho-CoA transferase MdcG C-terminal domain-containing protein</fullName>
    </recommendedName>
</protein>
<dbReference type="PATRIC" id="fig|1076.23.peg.3578"/>
<comment type="caution">
    <text evidence="2">The sequence shown here is derived from an EMBL/GenBank/DDBJ whole genome shotgun (WGS) entry which is preliminary data.</text>
</comment>
<dbReference type="GO" id="GO:0016779">
    <property type="term" value="F:nucleotidyltransferase activity"/>
    <property type="evidence" value="ECO:0007669"/>
    <property type="project" value="InterPro"/>
</dbReference>